<dbReference type="Pfam" id="PF07505">
    <property type="entry name" value="DUF5131"/>
    <property type="match status" value="1"/>
</dbReference>
<organism evidence="1 2">
    <name type="scientific">Flaviaesturariibacter amylovorans</name>
    <dbReference type="NCBI Taxonomy" id="1084520"/>
    <lineage>
        <taxon>Bacteria</taxon>
        <taxon>Pseudomonadati</taxon>
        <taxon>Bacteroidota</taxon>
        <taxon>Chitinophagia</taxon>
        <taxon>Chitinophagales</taxon>
        <taxon>Chitinophagaceae</taxon>
        <taxon>Flaviaestuariibacter</taxon>
    </lineage>
</organism>
<name>A0ABP8GQB3_9BACT</name>
<sequence length="375" mass="41864">MSDNSSIEWTGKTWNFLIGCDKVSAGCKNCYAIHTAWIRLHNPLMAGIFDGTVEKTASGARNWTGQINVIEDRMLLPFSWKKPDFVFVNSMSDLFHESVPDAVLDRAFAVMALTDHTYQVLTKRAKRMEAYFAKPCTIANIMHEMDKVLFGKKSGAILKKAFHAKAQMLEGGAIPNVWLGVSVEDQKAADARIPHLLRTPAAVRFLSCEPLLGPVDVSRWLKIDWQCSGCRGYFGGDYNEACPDCGRTGYWCGSHKFNARKMPEGRLFPYQAGIAIDWVICGGESGPGARPMHPDWARTLRDQCAAAGVDFFFKQWGNWAERDFRAARRKHTFTAHPGQAYCDMYNVGKKVAGRRLDGVEHNAMPAAYHIKSATA</sequence>
<reference evidence="2" key="1">
    <citation type="journal article" date="2019" name="Int. J. Syst. Evol. Microbiol.">
        <title>The Global Catalogue of Microorganisms (GCM) 10K type strain sequencing project: providing services to taxonomists for standard genome sequencing and annotation.</title>
        <authorList>
            <consortium name="The Broad Institute Genomics Platform"/>
            <consortium name="The Broad Institute Genome Sequencing Center for Infectious Disease"/>
            <person name="Wu L."/>
            <person name="Ma J."/>
        </authorList>
    </citation>
    <scope>NUCLEOTIDE SEQUENCE [LARGE SCALE GENOMIC DNA]</scope>
    <source>
        <strain evidence="2">JCM 17919</strain>
    </source>
</reference>
<dbReference type="Proteomes" id="UP001501725">
    <property type="component" value="Unassembled WGS sequence"/>
</dbReference>
<dbReference type="InterPro" id="IPR011101">
    <property type="entry name" value="DUF5131"/>
</dbReference>
<proteinExistence type="predicted"/>
<evidence type="ECO:0000313" key="2">
    <source>
        <dbReference type="Proteomes" id="UP001501725"/>
    </source>
</evidence>
<keyword evidence="2" id="KW-1185">Reference proteome</keyword>
<dbReference type="EMBL" id="BAABGY010000007">
    <property type="protein sequence ID" value="GAA4328369.1"/>
    <property type="molecule type" value="Genomic_DNA"/>
</dbReference>
<accession>A0ABP8GQB3</accession>
<dbReference type="RefSeq" id="WP_345255249.1">
    <property type="nucleotide sequence ID" value="NZ_BAABGY010000007.1"/>
</dbReference>
<comment type="caution">
    <text evidence="1">The sequence shown here is derived from an EMBL/GenBank/DDBJ whole genome shotgun (WGS) entry which is preliminary data.</text>
</comment>
<evidence type="ECO:0000313" key="1">
    <source>
        <dbReference type="EMBL" id="GAA4328369.1"/>
    </source>
</evidence>
<gene>
    <name evidence="1" type="ORF">GCM10023184_18210</name>
</gene>
<protein>
    <submittedName>
        <fullName evidence="1">Phage Gp37/Gp68 family protein</fullName>
    </submittedName>
</protein>